<dbReference type="InterPro" id="IPR018207">
    <property type="entry name" value="Haem_oxygenase_CS"/>
</dbReference>
<dbReference type="CDD" id="cd19165">
    <property type="entry name" value="HemeO"/>
    <property type="match status" value="1"/>
</dbReference>
<protein>
    <recommendedName>
        <fullName evidence="2">heme oxygenase (biliverdin-producing)</fullName>
        <ecNumber evidence="2">1.14.14.18</ecNumber>
    </recommendedName>
</protein>
<dbReference type="AlphaFoldDB" id="A0A437RRU6"/>
<evidence type="ECO:0000256" key="9">
    <source>
        <dbReference type="PIRSR" id="PIRSR000343-2"/>
    </source>
</evidence>
<dbReference type="InterPro" id="IPR016053">
    <property type="entry name" value="Haem_Oase-like"/>
</dbReference>
<evidence type="ECO:0000256" key="8">
    <source>
        <dbReference type="PIRSR" id="PIRSR000343-1"/>
    </source>
</evidence>
<accession>A0A437RRU6</accession>
<dbReference type="PANTHER" id="PTHR10720">
    <property type="entry name" value="HEME OXYGENASE"/>
    <property type="match status" value="1"/>
</dbReference>
<dbReference type="InterPro" id="IPR002051">
    <property type="entry name" value="Haem_Oase"/>
</dbReference>
<keyword evidence="3 8" id="KW-0349">Heme</keyword>
<feature type="binding site" evidence="8">
    <location>
        <position position="136"/>
    </location>
    <ligand>
        <name>heme b</name>
        <dbReference type="ChEBI" id="CHEBI:60344"/>
    </ligand>
</feature>
<evidence type="ECO:0000256" key="6">
    <source>
        <dbReference type="ARBA" id="ARBA00023004"/>
    </source>
</evidence>
<organism evidence="10 11">
    <name type="scientific">Rubrivivax rivuli</name>
    <dbReference type="NCBI Taxonomy" id="1862385"/>
    <lineage>
        <taxon>Bacteria</taxon>
        <taxon>Pseudomonadati</taxon>
        <taxon>Pseudomonadota</taxon>
        <taxon>Betaproteobacteria</taxon>
        <taxon>Burkholderiales</taxon>
        <taxon>Sphaerotilaceae</taxon>
        <taxon>Rubrivivax</taxon>
    </lineage>
</organism>
<evidence type="ECO:0000256" key="5">
    <source>
        <dbReference type="ARBA" id="ARBA00023002"/>
    </source>
</evidence>
<proteinExistence type="inferred from homology"/>
<comment type="caution">
    <text evidence="10">The sequence shown here is derived from an EMBL/GenBank/DDBJ whole genome shotgun (WGS) entry which is preliminary data.</text>
</comment>
<comment type="similarity">
    <text evidence="1">Belongs to the heme oxygenase family.</text>
</comment>
<evidence type="ECO:0000313" key="11">
    <source>
        <dbReference type="Proteomes" id="UP000285575"/>
    </source>
</evidence>
<dbReference type="PROSITE" id="PS00593">
    <property type="entry name" value="HEME_OXYGENASE"/>
    <property type="match status" value="1"/>
</dbReference>
<evidence type="ECO:0000256" key="3">
    <source>
        <dbReference type="ARBA" id="ARBA00022617"/>
    </source>
</evidence>
<dbReference type="GO" id="GO:0046872">
    <property type="term" value="F:metal ion binding"/>
    <property type="evidence" value="ECO:0007669"/>
    <property type="project" value="UniProtKB-KW"/>
</dbReference>
<dbReference type="GO" id="GO:0004392">
    <property type="term" value="F:heme oxygenase (decyclizing) activity"/>
    <property type="evidence" value="ECO:0007669"/>
    <property type="project" value="UniProtKB-EC"/>
</dbReference>
<dbReference type="Gene3D" id="1.20.910.10">
    <property type="entry name" value="Heme oxygenase-like"/>
    <property type="match status" value="1"/>
</dbReference>
<sequence length="224" mass="23636">MAAGAVPVASALPERLREATRELHTATERSGAMAALLAGRLPRAGYCAMLRNLQALYAALEAALAAHAVEPALVILAAGPLQRAPALVEDLAVLHGPGWAEALPLAAAMRAYVARLQALQAAPAAEAAPSLVAHAYVRYLGDLHGGQVLQRLVARLYALPAGDSAPGTRFYDFGDTPQVLLLRQQLRRALGSLPFDAAQQDATVEEALWAFTQHRVLFEELAAA</sequence>
<name>A0A437RRU6_9BURK</name>
<dbReference type="PANTHER" id="PTHR10720:SF0">
    <property type="entry name" value="HEME OXYGENASE"/>
    <property type="match status" value="1"/>
</dbReference>
<dbReference type="EMBL" id="SACR01000001">
    <property type="protein sequence ID" value="RVU49508.1"/>
    <property type="molecule type" value="Genomic_DNA"/>
</dbReference>
<dbReference type="Pfam" id="PF01126">
    <property type="entry name" value="Heme_oxygenase"/>
    <property type="match status" value="1"/>
</dbReference>
<dbReference type="GO" id="GO:0006788">
    <property type="term" value="P:heme oxidation"/>
    <property type="evidence" value="ECO:0007669"/>
    <property type="project" value="InterPro"/>
</dbReference>
<dbReference type="Proteomes" id="UP000285575">
    <property type="component" value="Unassembled WGS sequence"/>
</dbReference>
<feature type="binding site" evidence="8">
    <location>
        <position position="17"/>
    </location>
    <ligand>
        <name>heme b</name>
        <dbReference type="ChEBI" id="CHEBI:60344"/>
    </ligand>
</feature>
<dbReference type="PRINTS" id="PR00088">
    <property type="entry name" value="HAEMOXYGNASE"/>
</dbReference>
<evidence type="ECO:0000256" key="4">
    <source>
        <dbReference type="ARBA" id="ARBA00022723"/>
    </source>
</evidence>
<reference evidence="10 11" key="1">
    <citation type="submission" date="2019-01" db="EMBL/GenBank/DDBJ databases">
        <authorList>
            <person name="Chen W.-M."/>
        </authorList>
    </citation>
    <scope>NUCLEOTIDE SEQUENCE [LARGE SCALE GENOMIC DNA]</scope>
    <source>
        <strain evidence="10 11">KYPY4</strain>
    </source>
</reference>
<dbReference type="PIRSF" id="PIRSF000343">
    <property type="entry name" value="Haem_Oase"/>
    <property type="match status" value="1"/>
</dbReference>
<dbReference type="GO" id="GO:0006979">
    <property type="term" value="P:response to oxidative stress"/>
    <property type="evidence" value="ECO:0007669"/>
    <property type="project" value="TreeGrafter"/>
</dbReference>
<comment type="catalytic activity">
    <reaction evidence="7">
        <text>heme b + 3 reduced [NADPH--hemoprotein reductase] + 3 O2 = biliverdin IXalpha + CO + Fe(2+) + 3 oxidized [NADPH--hemoprotein reductase] + 3 H2O + H(+)</text>
        <dbReference type="Rhea" id="RHEA:21764"/>
        <dbReference type="Rhea" id="RHEA-COMP:11964"/>
        <dbReference type="Rhea" id="RHEA-COMP:11965"/>
        <dbReference type="ChEBI" id="CHEBI:15377"/>
        <dbReference type="ChEBI" id="CHEBI:15378"/>
        <dbReference type="ChEBI" id="CHEBI:15379"/>
        <dbReference type="ChEBI" id="CHEBI:17245"/>
        <dbReference type="ChEBI" id="CHEBI:29033"/>
        <dbReference type="ChEBI" id="CHEBI:57618"/>
        <dbReference type="ChEBI" id="CHEBI:57991"/>
        <dbReference type="ChEBI" id="CHEBI:58210"/>
        <dbReference type="ChEBI" id="CHEBI:60344"/>
        <dbReference type="EC" id="1.14.14.18"/>
    </reaction>
</comment>
<evidence type="ECO:0000313" key="10">
    <source>
        <dbReference type="EMBL" id="RVU49508.1"/>
    </source>
</evidence>
<feature type="binding site" description="axial binding residue" evidence="9">
    <location>
        <position position="24"/>
    </location>
    <ligand>
        <name>heme b</name>
        <dbReference type="ChEBI" id="CHEBI:60344"/>
    </ligand>
    <ligandPart>
        <name>Fe</name>
        <dbReference type="ChEBI" id="CHEBI:18248"/>
    </ligandPart>
</feature>
<dbReference type="SUPFAM" id="SSF48613">
    <property type="entry name" value="Heme oxygenase-like"/>
    <property type="match status" value="1"/>
</dbReference>
<dbReference type="EC" id="1.14.14.18" evidence="2"/>
<dbReference type="InterPro" id="IPR016084">
    <property type="entry name" value="Haem_Oase-like_multi-hlx"/>
</dbReference>
<evidence type="ECO:0000256" key="7">
    <source>
        <dbReference type="ARBA" id="ARBA00048328"/>
    </source>
</evidence>
<dbReference type="RefSeq" id="WP_128227144.1">
    <property type="nucleotide sequence ID" value="NZ_SACR01000001.1"/>
</dbReference>
<dbReference type="GO" id="GO:0042167">
    <property type="term" value="P:heme catabolic process"/>
    <property type="evidence" value="ECO:0007669"/>
    <property type="project" value="TreeGrafter"/>
</dbReference>
<feature type="binding site" evidence="8">
    <location>
        <position position="187"/>
    </location>
    <ligand>
        <name>heme b</name>
        <dbReference type="ChEBI" id="CHEBI:60344"/>
    </ligand>
</feature>
<evidence type="ECO:0000256" key="1">
    <source>
        <dbReference type="ARBA" id="ARBA00006134"/>
    </source>
</evidence>
<keyword evidence="4 9" id="KW-0479">Metal-binding</keyword>
<dbReference type="GO" id="GO:0020037">
    <property type="term" value="F:heme binding"/>
    <property type="evidence" value="ECO:0007669"/>
    <property type="project" value="TreeGrafter"/>
</dbReference>
<dbReference type="OrthoDB" id="5493802at2"/>
<evidence type="ECO:0000256" key="2">
    <source>
        <dbReference type="ARBA" id="ARBA00012360"/>
    </source>
</evidence>
<keyword evidence="6 9" id="KW-0408">Iron</keyword>
<gene>
    <name evidence="10" type="ORF">EOE66_02775</name>
</gene>
<keyword evidence="5" id="KW-0560">Oxidoreductase</keyword>
<keyword evidence="11" id="KW-1185">Reference proteome</keyword>